<proteinExistence type="predicted"/>
<dbReference type="InterPro" id="IPR039694">
    <property type="entry name" value="WDR11"/>
</dbReference>
<dbReference type="Pfam" id="PF23751">
    <property type="entry name" value="Beta-prop_WDR11_1st"/>
    <property type="match status" value="1"/>
</dbReference>
<feature type="compositionally biased region" description="Basic and acidic residues" evidence="1">
    <location>
        <begin position="427"/>
        <end position="449"/>
    </location>
</feature>
<dbReference type="PANTHER" id="PTHR14593:SF5">
    <property type="entry name" value="WD REPEAT-CONTAINING PROTEIN 11"/>
    <property type="match status" value="1"/>
</dbReference>
<feature type="compositionally biased region" description="Low complexity" evidence="1">
    <location>
        <begin position="1805"/>
        <end position="1819"/>
    </location>
</feature>
<organism evidence="5 6">
    <name type="scientific">Raphidocelis subcapitata</name>
    <dbReference type="NCBI Taxonomy" id="307507"/>
    <lineage>
        <taxon>Eukaryota</taxon>
        <taxon>Viridiplantae</taxon>
        <taxon>Chlorophyta</taxon>
        <taxon>core chlorophytes</taxon>
        <taxon>Chlorophyceae</taxon>
        <taxon>CS clade</taxon>
        <taxon>Sphaeropleales</taxon>
        <taxon>Selenastraceae</taxon>
        <taxon>Raphidocelis</taxon>
    </lineage>
</organism>
<dbReference type="Proteomes" id="UP000247498">
    <property type="component" value="Unassembled WGS sequence"/>
</dbReference>
<keyword evidence="6" id="KW-1185">Reference proteome</keyword>
<evidence type="ECO:0000313" key="6">
    <source>
        <dbReference type="Proteomes" id="UP000247498"/>
    </source>
</evidence>
<evidence type="ECO:0000259" key="3">
    <source>
        <dbReference type="Pfam" id="PF23752"/>
    </source>
</evidence>
<feature type="region of interest" description="Disordered" evidence="1">
    <location>
        <begin position="1367"/>
        <end position="1405"/>
    </location>
</feature>
<feature type="region of interest" description="Disordered" evidence="1">
    <location>
        <begin position="1801"/>
        <end position="1842"/>
    </location>
</feature>
<reference evidence="5 6" key="1">
    <citation type="journal article" date="2018" name="Sci. Rep.">
        <title>Raphidocelis subcapitata (=Pseudokirchneriella subcapitata) provides an insight into genome evolution and environmental adaptations in the Sphaeropleales.</title>
        <authorList>
            <person name="Suzuki S."/>
            <person name="Yamaguchi H."/>
            <person name="Nakajima N."/>
            <person name="Kawachi M."/>
        </authorList>
    </citation>
    <scope>NUCLEOTIDE SEQUENCE [LARGE SCALE GENOMIC DNA]</scope>
    <source>
        <strain evidence="5 6">NIES-35</strain>
    </source>
</reference>
<evidence type="ECO:0000313" key="5">
    <source>
        <dbReference type="EMBL" id="GBF90134.1"/>
    </source>
</evidence>
<feature type="region of interest" description="Disordered" evidence="1">
    <location>
        <begin position="1643"/>
        <end position="1664"/>
    </location>
</feature>
<dbReference type="SUPFAM" id="SSF50998">
    <property type="entry name" value="Quinoprotein alcohol dehydrogenase-like"/>
    <property type="match status" value="1"/>
</dbReference>
<evidence type="ECO:0000259" key="4">
    <source>
        <dbReference type="Pfam" id="PF23753"/>
    </source>
</evidence>
<feature type="region of interest" description="Disordered" evidence="1">
    <location>
        <begin position="810"/>
        <end position="846"/>
    </location>
</feature>
<evidence type="ECO:0000256" key="1">
    <source>
        <dbReference type="SAM" id="MobiDB-lite"/>
    </source>
</evidence>
<feature type="compositionally biased region" description="Gly residues" evidence="1">
    <location>
        <begin position="894"/>
        <end position="904"/>
    </location>
</feature>
<name>A0A2V0NR67_9CHLO</name>
<protein>
    <submittedName>
        <fullName evidence="5">Uncharacterized protein</fullName>
    </submittedName>
</protein>
<dbReference type="InterPro" id="IPR057854">
    <property type="entry name" value="TPR_WDR11"/>
</dbReference>
<comment type="caution">
    <text evidence="5">The sequence shown here is derived from an EMBL/GenBank/DDBJ whole genome shotgun (WGS) entry which is preliminary data.</text>
</comment>
<feature type="compositionally biased region" description="Low complexity" evidence="1">
    <location>
        <begin position="825"/>
        <end position="846"/>
    </location>
</feature>
<feature type="region of interest" description="Disordered" evidence="1">
    <location>
        <begin position="425"/>
        <end position="456"/>
    </location>
</feature>
<sequence>MAALDVLGYLPSPAGSSNRGAADLLDGQLLAYGASASVAVLEVPRLHVACMLHGAHRGASVTAVKWSPDCHSRDLRSNGHVRLASGDSTGGVVVWDVLSASVSARLDDVPAAQELLGSYAAATKGECAVQGLAWVLPDPPALAVVIAPALLLIWDTQGGSLLWKRELAAPTSPETFTSIACDPLNRRRVALCGDAGALVVLRLDRVGDARGGDGGGGGGGGGEGAAAAGAFDEVYQKQYRVNTAAAGGGPADKDARQPALTLQARFCASRDLLVVLLRRELLVFDLDLGHPAASSPLPAGRPAFAGLLGVFGEGVSQGLGDEGGIDYVYTTHADGSLCCWTRRPGELTYCAGPGARLVAPPARGGGGGGGGGGGSQASIVSVSCAVWRDELLGDNARGSGTCAEPRAPPPPATTRAIRRQLATSVEARVDADDAHGGRASRAGEARKEGTGGGGGGVAAPLSRRALLVMVVSSDGRVWQWDAAVPRFPRRQFLTSLEDHTVTSLLTSLQEEQDALAAAYPAAAVPQLAGLFHGLPAGVLAFAVHPRPVLLPAASAPAAAAAAAEAAAGDGGMVGRPTYARRESAFSAAAGAAGFGSHPLLPGLGLGGGALDGPEAAGARAGEARCEVVLGVGGTAAGTLEVVAIHRGIVNPLAAEVSLSLAVHRDAVRGLCWIGDYPLVASFTAERAQPSSSGAAASAPGWRNGVALTCLRTRRSAAFRLNINHDTGPLTSVRASPSGAYLLLQFRGAPVELWVTGLHPDGDGAARPLGGLPRPQRLRYIDLAFAAAEWAQPEDATAPWELREGPHQTYWVAGAGAGDDPDRSRAASPDGGDAASSASGPPAGAAAAAAAAARRTASPLPTATSADSIAALLQELSLRKERSATMDSEQSMQARGGGAGGGGARRGAALALPEHAGEVEAAFAAIAPAHGPGQPLAQLEAALQAEDEMPEERLAFALVDGRSGILTVKARRVADARPKRPTSGPGPQDLLATAVAAAGNLIFLGDEVGALLAWDLVTGKCNLLQTGLGEVRAIRPAPPPCPQLHPSGGAGLDVHVRARLGVLFAGGGFGVFEIDGGGRLRQGVAPPAVCASRVGGAGDLAWLPLPWPVGGGSVLAAALRDGSVALLDACQSGERTPSYRTRVGKVRALLAERHAPPAPPPAAAAEGGGGDAAAAGAAAAASPAAASPCAVSPLAFAARRGGGGGGDGGRGPFAAAAGAAGAQPFVAVLAPAQAVGNALLMRRPWALLLRLMLQLGLSQDSIQQLSGPHAAADAGAGADADADTAVASEISSLLPRAARRQILRLAAARREAREAGLSGLSPVGSGGLSASGRQPGSPAAAPPAASGRSGLGGGLFGFVTGGFAASAQRQASGSPRRAAARAAPGALSSQGSGGSSAQPPAGAARAGSGLARAATLARADATKSVADWAAATGGGAFDGELAPLLRHIARLRARGQLLHPDERRAYSEALARGSTAERMAVAARVTGDTEEARFWAHLPATLEAVREMAEAARARAAEAAAAAAAADEGTAGGGGAARKAQPPDSEQQQEPPAGAGLVMRRVRTGRAVRLWDDELAVADAQERCLWHEAMPRAIFDSPPMQERRVLEYVSLGDAHTAVALLLSSPPERSEVYYRFAAMTLALAAPPPPPRGGGGGGGGRGGGGAAGARATLQLQAAKVLSAHTSSVGDTLLGVPLSVAVGLVADAVLTLQDEGMWQLAATLTARGLRGADRAHALQRWAQHVWREEGGMWRAAGLLTAGGCLRGALRVLRDAGLPDCAAAFIEACREAGLLLPPGDGALRGGIGGSALSSPARSAPSSPAQRGGQEASSKRRGGGGDGGGGPAAAAAAALAAAAAAARQGGGGSGSEGDEESEEELEPLVLFDVLGGGTQLRGSGHPARSASSAGSVGSVGSGGGAPNPLGGSEELSAAAREFESYCSALFSRL</sequence>
<dbReference type="SUPFAM" id="SSF50978">
    <property type="entry name" value="WD40 repeat-like"/>
    <property type="match status" value="1"/>
</dbReference>
<accession>A0A2V0NR67</accession>
<feature type="region of interest" description="Disordered" evidence="1">
    <location>
        <begin position="1524"/>
        <end position="1556"/>
    </location>
</feature>
<dbReference type="InterPro" id="IPR057853">
    <property type="entry name" value="Beta-prop_WDR11_2nd"/>
</dbReference>
<feature type="domain" description="WDR11 second beta-propeller" evidence="3">
    <location>
        <begin position="626"/>
        <end position="759"/>
    </location>
</feature>
<feature type="region of interest" description="Disordered" evidence="1">
    <location>
        <begin position="1885"/>
        <end position="1922"/>
    </location>
</feature>
<dbReference type="InterPro" id="IPR011047">
    <property type="entry name" value="Quinoprotein_ADH-like_sf"/>
</dbReference>
<dbReference type="InterPro" id="IPR036322">
    <property type="entry name" value="WD40_repeat_dom_sf"/>
</dbReference>
<dbReference type="OrthoDB" id="1291858at2759"/>
<feature type="compositionally biased region" description="Low complexity" evidence="1">
    <location>
        <begin position="1329"/>
        <end position="1345"/>
    </location>
</feature>
<feature type="region of interest" description="Disordered" evidence="1">
    <location>
        <begin position="1315"/>
        <end position="1345"/>
    </location>
</feature>
<evidence type="ECO:0000259" key="2">
    <source>
        <dbReference type="Pfam" id="PF23751"/>
    </source>
</evidence>
<feature type="domain" description="WDR11 second beta-propeller" evidence="3">
    <location>
        <begin position="943"/>
        <end position="1134"/>
    </location>
</feature>
<dbReference type="EMBL" id="BDRX01000015">
    <property type="protein sequence ID" value="GBF90134.1"/>
    <property type="molecule type" value="Genomic_DNA"/>
</dbReference>
<dbReference type="FunCoup" id="A0A2V0NR67">
    <property type="interactions" value="1252"/>
</dbReference>
<dbReference type="STRING" id="307507.A0A2V0NR67"/>
<gene>
    <name evidence="5" type="ORF">Rsub_03267</name>
</gene>
<feature type="compositionally biased region" description="Low complexity" evidence="1">
    <location>
        <begin position="1536"/>
        <end position="1551"/>
    </location>
</feature>
<dbReference type="PANTHER" id="PTHR14593">
    <property type="entry name" value="WD REPEAT-CONTAINING PROTEIN 11"/>
    <property type="match status" value="1"/>
</dbReference>
<dbReference type="Pfam" id="PF23752">
    <property type="entry name" value="Beta-prop_WDR11_2nd"/>
    <property type="match status" value="2"/>
</dbReference>
<dbReference type="InterPro" id="IPR015943">
    <property type="entry name" value="WD40/YVTN_repeat-like_dom_sf"/>
</dbReference>
<dbReference type="Pfam" id="PF23753">
    <property type="entry name" value="TPR_WDR11"/>
    <property type="match status" value="2"/>
</dbReference>
<dbReference type="InParanoid" id="A0A2V0NR67"/>
<dbReference type="GO" id="GO:0005737">
    <property type="term" value="C:cytoplasm"/>
    <property type="evidence" value="ECO:0007669"/>
    <property type="project" value="TreeGrafter"/>
</dbReference>
<feature type="domain" description="WDR11 first beta-propeller" evidence="2">
    <location>
        <begin position="13"/>
        <end position="348"/>
    </location>
</feature>
<feature type="domain" description="WDR11 TPR" evidence="4">
    <location>
        <begin position="1443"/>
        <end position="1642"/>
    </location>
</feature>
<dbReference type="InterPro" id="IPR057852">
    <property type="entry name" value="Beta-prop_WDR11_1st"/>
</dbReference>
<feature type="compositionally biased region" description="Gly residues" evidence="1">
    <location>
        <begin position="1650"/>
        <end position="1664"/>
    </location>
</feature>
<feature type="region of interest" description="Disordered" evidence="1">
    <location>
        <begin position="880"/>
        <end position="906"/>
    </location>
</feature>
<dbReference type="Gene3D" id="2.130.10.10">
    <property type="entry name" value="YVTN repeat-like/Quinoprotein amine dehydrogenase"/>
    <property type="match status" value="1"/>
</dbReference>
<feature type="domain" description="WDR11 TPR" evidence="4">
    <location>
        <begin position="1670"/>
        <end position="1787"/>
    </location>
</feature>